<dbReference type="Gene3D" id="3.30.465.10">
    <property type="match status" value="1"/>
</dbReference>
<dbReference type="GO" id="GO:0071949">
    <property type="term" value="F:FAD binding"/>
    <property type="evidence" value="ECO:0007669"/>
    <property type="project" value="InterPro"/>
</dbReference>
<reference evidence="2 3" key="3">
    <citation type="journal article" date="2008" name="BMC Genomics">
        <title>The genome of the versatile nitrogen fixer Azorhizobium caulinodans ORS571.</title>
        <authorList>
            <person name="Lee KB."/>
            <person name="Backer P.D."/>
            <person name="Aono T."/>
            <person name="Liu CT."/>
            <person name="Suzuki S."/>
            <person name="Suzuki T."/>
            <person name="Kaneko T."/>
            <person name="Yamada M."/>
            <person name="Tabata S."/>
            <person name="Kupfer D.M."/>
            <person name="Najar F.Z."/>
            <person name="Wiley G.B."/>
            <person name="Roe B."/>
            <person name="Binnewies T.T."/>
            <person name="Ussery D.W."/>
            <person name="D'Haeze W."/>
            <person name="Herder J.D."/>
            <person name="Gevers D."/>
            <person name="Vereecke D."/>
            <person name="Holsters M."/>
            <person name="Oyaizu H."/>
        </authorList>
    </citation>
    <scope>NUCLEOTIDE SEQUENCE [LARGE SCALE GENOMIC DNA]</scope>
    <source>
        <strain evidence="3">ATCC 43989 / DSM 5975 / JCM 20966 / LMG 6465 / NBRC 14845 / NCIMB 13405 / ORS 571</strain>
    </source>
</reference>
<accession>A8HZT0</accession>
<reference evidence="3" key="2">
    <citation type="submission" date="2007-04" db="EMBL/GenBank/DDBJ databases">
        <title>Complete genome sequence of the nitrogen-fixing bacterium Azorhizobium caulinodans ORS571.</title>
        <authorList>
            <person name="Lee K.B."/>
            <person name="Backer P.D."/>
            <person name="Aono T."/>
            <person name="Liu C.T."/>
            <person name="Suzuki S."/>
            <person name="Suzuki T."/>
            <person name="Kaneko T."/>
            <person name="Yamada M."/>
            <person name="Tabata S."/>
            <person name="Kupfer D.M."/>
            <person name="Najar F.Z."/>
            <person name="Wiley G.B."/>
            <person name="Roe B."/>
            <person name="Binnewies T."/>
            <person name="Ussery D."/>
            <person name="Vereecke D."/>
            <person name="Gevers D."/>
            <person name="Holsters M."/>
            <person name="Oyaizu H."/>
        </authorList>
    </citation>
    <scope>NUCLEOTIDE SEQUENCE [LARGE SCALE GENOMIC DNA]</scope>
    <source>
        <strain evidence="3">ATCC 43989 / DSM 5975 / JCM 20966 / LMG 6465 / NBRC 14845 / NCIMB 13405 / ORS 571</strain>
    </source>
</reference>
<reference evidence="2 3" key="1">
    <citation type="journal article" date="2007" name="Appl. Environ. Microbiol.">
        <title>Rhizobial factors required for stem nodule maturation and maintenance in Sesbania rostrata-Azorhizobium caulinodans ORS571 symbiosis.</title>
        <authorList>
            <person name="Suzuki S."/>
            <person name="Aono T."/>
            <person name="Lee KB."/>
            <person name="Suzuki T."/>
            <person name="Liu CT."/>
            <person name="Miwa H."/>
            <person name="Wakao S."/>
            <person name="Iki T."/>
            <person name="Oyaizu H."/>
        </authorList>
    </citation>
    <scope>NUCLEOTIDE SEQUENCE [LARGE SCALE GENOMIC DNA]</scope>
    <source>
        <strain evidence="3">ATCC 43989 / DSM 5975 / JCM 20966 / LMG 6465 / NBRC 14845 / NCIMB 13405 / ORS 571</strain>
    </source>
</reference>
<dbReference type="PROSITE" id="PS51387">
    <property type="entry name" value="FAD_PCMH"/>
    <property type="match status" value="1"/>
</dbReference>
<dbReference type="PANTHER" id="PTHR42659:SF9">
    <property type="entry name" value="XANTHINE DEHYDROGENASE FAD-BINDING SUBUNIT XDHB-RELATED"/>
    <property type="match status" value="1"/>
</dbReference>
<organism evidence="2 3">
    <name type="scientific">Azorhizobium caulinodans (strain ATCC 43989 / DSM 5975 / JCM 20966 / LMG 6465 / NBRC 14845 / NCIMB 13405 / ORS 571)</name>
    <dbReference type="NCBI Taxonomy" id="438753"/>
    <lineage>
        <taxon>Bacteria</taxon>
        <taxon>Pseudomonadati</taxon>
        <taxon>Pseudomonadota</taxon>
        <taxon>Alphaproteobacteria</taxon>
        <taxon>Hyphomicrobiales</taxon>
        <taxon>Xanthobacteraceae</taxon>
        <taxon>Azorhizobium</taxon>
    </lineage>
</organism>
<dbReference type="EMBL" id="AP009384">
    <property type="protein sequence ID" value="BAF90620.1"/>
    <property type="molecule type" value="Genomic_DNA"/>
</dbReference>
<dbReference type="STRING" id="438753.AZC_4622"/>
<dbReference type="PANTHER" id="PTHR42659">
    <property type="entry name" value="XANTHINE DEHYDROGENASE SUBUNIT C-RELATED"/>
    <property type="match status" value="1"/>
</dbReference>
<dbReference type="RefSeq" id="WP_012173141.1">
    <property type="nucleotide sequence ID" value="NC_009937.1"/>
</dbReference>
<evidence type="ECO:0000313" key="2">
    <source>
        <dbReference type="EMBL" id="BAF90620.1"/>
    </source>
</evidence>
<dbReference type="AlphaFoldDB" id="A8HZT0"/>
<gene>
    <name evidence="2" type="ordered locus">AZC_4622</name>
</gene>
<reference evidence="2 3" key="5">
    <citation type="journal article" date="2010" name="Appl. Environ. Microbiol.">
        <title>phrR-like gene praR of Azorhizobium caulinodans ORS571 is essential for symbiosis with Sesbania rostrata and is involved in expression of reb genes.</title>
        <authorList>
            <person name="Akiba N."/>
            <person name="Aono T."/>
            <person name="Toyazaki H."/>
            <person name="Sato S."/>
            <person name="Oyaizu H."/>
        </authorList>
    </citation>
    <scope>NUCLEOTIDE SEQUENCE [LARGE SCALE GENOMIC DNA]</scope>
    <source>
        <strain evidence="3">ATCC 43989 / DSM 5975 / JCM 20966 / LMG 6465 / NBRC 14845 / NCIMB 13405 / ORS 571</strain>
    </source>
</reference>
<feature type="domain" description="FAD-binding PCMH-type" evidence="1">
    <location>
        <begin position="1"/>
        <end position="172"/>
    </location>
</feature>
<name>A8HZT0_AZOC5</name>
<dbReference type="InterPro" id="IPR051312">
    <property type="entry name" value="Diverse_Substr_Oxidored"/>
</dbReference>
<evidence type="ECO:0000259" key="1">
    <source>
        <dbReference type="PROSITE" id="PS51387"/>
    </source>
</evidence>
<dbReference type="Proteomes" id="UP000000270">
    <property type="component" value="Chromosome"/>
</dbReference>
<dbReference type="Pfam" id="PF00941">
    <property type="entry name" value="FAD_binding_5"/>
    <property type="match status" value="1"/>
</dbReference>
<evidence type="ECO:0000313" key="3">
    <source>
        <dbReference type="Proteomes" id="UP000000270"/>
    </source>
</evidence>
<dbReference type="InterPro" id="IPR036683">
    <property type="entry name" value="CO_DH_flav_C_dom_sf"/>
</dbReference>
<sequence length="272" mass="28827">MDLNTVTALHRPRTRDEIGPFQAGDAFLAGGTALFAAPDPALSRLIDLPALNWPPVTLTADGLEIAATCTFAELEEASLPPRLSALAARCCGALYGSFKVRAAATIGGNLCTALAAAPMAAFAVALDAEMLIWRADGTARTLPAREFILAPTRTRLGTGELLRSILVPACNMDLRWAFRRIALNELGRSAALVIGTQDGAGRFGLTITASTPRPVRLDFPALPDAETLLAALDAAVSPVGWYDDVHGDPLWRAHMTRLFAQQIRSELTGEAA</sequence>
<dbReference type="HOGENOM" id="CLU_071554_0_0_5"/>
<dbReference type="InterPro" id="IPR002346">
    <property type="entry name" value="Mopterin_DH_FAD-bd"/>
</dbReference>
<reference evidence="2 3" key="6">
    <citation type="journal article" date="2011" name="Appl. Environ. Microbiol.">
        <title>Involvement of the azorhizobial chromosome partition gene (parA) in the onset of bacteroid differentiation during Sesbania rostrata stem nodule development.</title>
        <authorList>
            <person name="Liu CT."/>
            <person name="Lee KB."/>
            <person name="Wang YS."/>
            <person name="Peng MH."/>
            <person name="Lee KT."/>
            <person name="Suzuki S."/>
            <person name="Suzuki T."/>
            <person name="Oyaizu H."/>
        </authorList>
    </citation>
    <scope>NUCLEOTIDE SEQUENCE [LARGE SCALE GENOMIC DNA]</scope>
    <source>
        <strain evidence="3">ATCC 43989 / DSM 5975 / JCM 20966 / LMG 6465 / NBRC 14845 / NCIMB 13405 / ORS 571</strain>
    </source>
</reference>
<dbReference type="GO" id="GO:0016491">
    <property type="term" value="F:oxidoreductase activity"/>
    <property type="evidence" value="ECO:0007669"/>
    <property type="project" value="InterPro"/>
</dbReference>
<dbReference type="KEGG" id="azc:AZC_4622"/>
<dbReference type="InterPro" id="IPR016169">
    <property type="entry name" value="FAD-bd_PCMH_sub2"/>
</dbReference>
<dbReference type="eggNOG" id="COG1319">
    <property type="taxonomic scope" value="Bacteria"/>
</dbReference>
<proteinExistence type="predicted"/>
<reference evidence="2 3" key="4">
    <citation type="journal article" date="2009" name="Appl. Environ. Microbiol.">
        <title>Comparative genome-wide transcriptional profiling of Azorhizobium caulinodans ORS571 grown under free-living and symbiotic conditions.</title>
        <authorList>
            <person name="Tsukada S."/>
            <person name="Aono T."/>
            <person name="Akiba N."/>
            <person name="Lee KB."/>
            <person name="Liu CT."/>
            <person name="Toyazaki H."/>
            <person name="Oyaizu H."/>
        </authorList>
    </citation>
    <scope>NUCLEOTIDE SEQUENCE [LARGE SCALE GENOMIC DNA]</scope>
    <source>
        <strain evidence="3">ATCC 43989 / DSM 5975 / JCM 20966 / LMG 6465 / NBRC 14845 / NCIMB 13405 / ORS 571</strain>
    </source>
</reference>
<dbReference type="SUPFAM" id="SSF56176">
    <property type="entry name" value="FAD-binding/transporter-associated domain-like"/>
    <property type="match status" value="1"/>
</dbReference>
<dbReference type="InterPro" id="IPR036318">
    <property type="entry name" value="FAD-bd_PCMH-like_sf"/>
</dbReference>
<keyword evidence="3" id="KW-1185">Reference proteome</keyword>
<protein>
    <submittedName>
        <fullName evidence="2">Putative molybdopterin dehydrogenase</fullName>
    </submittedName>
</protein>
<dbReference type="InterPro" id="IPR016166">
    <property type="entry name" value="FAD-bd_PCMH"/>
</dbReference>
<dbReference type="SUPFAM" id="SSF55447">
    <property type="entry name" value="CO dehydrogenase flavoprotein C-terminal domain-like"/>
    <property type="match status" value="1"/>
</dbReference>